<sequence length="95" mass="10036">MCVALRPAPRLRKAEGDSDKMLGIASPSGCADSRCTQVAGPNLPESWQARKCEPGSPQRRRGRPRPAITPGGARGIAPSSQQALMGRLEVLRSAS</sequence>
<proteinExistence type="predicted"/>
<dbReference type="EMBL" id="JANPWB010000010">
    <property type="protein sequence ID" value="KAJ1143172.1"/>
    <property type="molecule type" value="Genomic_DNA"/>
</dbReference>
<reference evidence="2" key="1">
    <citation type="journal article" date="2022" name="bioRxiv">
        <title>Sequencing and chromosome-scale assembly of the giantPleurodeles waltlgenome.</title>
        <authorList>
            <person name="Brown T."/>
            <person name="Elewa A."/>
            <person name="Iarovenko S."/>
            <person name="Subramanian E."/>
            <person name="Araus A.J."/>
            <person name="Petzold A."/>
            <person name="Susuki M."/>
            <person name="Suzuki K.-i.T."/>
            <person name="Hayashi T."/>
            <person name="Toyoda A."/>
            <person name="Oliveira C."/>
            <person name="Osipova E."/>
            <person name="Leigh N.D."/>
            <person name="Simon A."/>
            <person name="Yun M.H."/>
        </authorList>
    </citation>
    <scope>NUCLEOTIDE SEQUENCE</scope>
    <source>
        <strain evidence="2">20211129_DDA</strain>
        <tissue evidence="2">Liver</tissue>
    </source>
</reference>
<dbReference type="AlphaFoldDB" id="A0AAV7QRP1"/>
<evidence type="ECO:0000313" key="3">
    <source>
        <dbReference type="Proteomes" id="UP001066276"/>
    </source>
</evidence>
<dbReference type="Proteomes" id="UP001066276">
    <property type="component" value="Chromosome 6"/>
</dbReference>
<evidence type="ECO:0000256" key="1">
    <source>
        <dbReference type="SAM" id="MobiDB-lite"/>
    </source>
</evidence>
<accession>A0AAV7QRP1</accession>
<feature type="region of interest" description="Disordered" evidence="1">
    <location>
        <begin position="1"/>
        <end position="83"/>
    </location>
</feature>
<gene>
    <name evidence="2" type="ORF">NDU88_009483</name>
</gene>
<comment type="caution">
    <text evidence="2">The sequence shown here is derived from an EMBL/GenBank/DDBJ whole genome shotgun (WGS) entry which is preliminary data.</text>
</comment>
<organism evidence="2 3">
    <name type="scientific">Pleurodeles waltl</name>
    <name type="common">Iberian ribbed newt</name>
    <dbReference type="NCBI Taxonomy" id="8319"/>
    <lineage>
        <taxon>Eukaryota</taxon>
        <taxon>Metazoa</taxon>
        <taxon>Chordata</taxon>
        <taxon>Craniata</taxon>
        <taxon>Vertebrata</taxon>
        <taxon>Euteleostomi</taxon>
        <taxon>Amphibia</taxon>
        <taxon>Batrachia</taxon>
        <taxon>Caudata</taxon>
        <taxon>Salamandroidea</taxon>
        <taxon>Salamandridae</taxon>
        <taxon>Pleurodelinae</taxon>
        <taxon>Pleurodeles</taxon>
    </lineage>
</organism>
<evidence type="ECO:0000313" key="2">
    <source>
        <dbReference type="EMBL" id="KAJ1143172.1"/>
    </source>
</evidence>
<protein>
    <submittedName>
        <fullName evidence="2">Uncharacterized protein</fullName>
    </submittedName>
</protein>
<keyword evidence="3" id="KW-1185">Reference proteome</keyword>
<name>A0AAV7QRP1_PLEWA</name>